<evidence type="ECO:0000256" key="7">
    <source>
        <dbReference type="ARBA" id="ARBA00023002"/>
    </source>
</evidence>
<evidence type="ECO:0000259" key="11">
    <source>
        <dbReference type="Pfam" id="PF02558"/>
    </source>
</evidence>
<keyword evidence="6 10" id="KW-0521">NADP</keyword>
<dbReference type="InterPro" id="IPR036291">
    <property type="entry name" value="NAD(P)-bd_dom_sf"/>
</dbReference>
<dbReference type="EMBL" id="JAMGBC010000001">
    <property type="protein sequence ID" value="MCL6679725.1"/>
    <property type="molecule type" value="Genomic_DNA"/>
</dbReference>
<keyword evidence="5 10" id="KW-0566">Pantothenate biosynthesis</keyword>
<dbReference type="NCBIfam" id="NF005089">
    <property type="entry name" value="PRK06522.1-4"/>
    <property type="match status" value="1"/>
</dbReference>
<dbReference type="PANTHER" id="PTHR21708">
    <property type="entry name" value="PROBABLE 2-DEHYDROPANTOATE 2-REDUCTASE"/>
    <property type="match status" value="1"/>
</dbReference>
<dbReference type="Pfam" id="PF08546">
    <property type="entry name" value="ApbA_C"/>
    <property type="match status" value="1"/>
</dbReference>
<evidence type="ECO:0000256" key="4">
    <source>
        <dbReference type="ARBA" id="ARBA00019465"/>
    </source>
</evidence>
<feature type="domain" description="Ketopantoate reductase N-terminal" evidence="11">
    <location>
        <begin position="3"/>
        <end position="161"/>
    </location>
</feature>
<comment type="pathway">
    <text evidence="1 10">Cofactor biosynthesis; (R)-pantothenate biosynthesis; (R)-pantoate from 3-methyl-2-oxobutanoate: step 2/2.</text>
</comment>
<evidence type="ECO:0000256" key="3">
    <source>
        <dbReference type="ARBA" id="ARBA00013014"/>
    </source>
</evidence>
<dbReference type="SUPFAM" id="SSF48179">
    <property type="entry name" value="6-phosphogluconate dehydrogenase C-terminal domain-like"/>
    <property type="match status" value="1"/>
</dbReference>
<evidence type="ECO:0000256" key="8">
    <source>
        <dbReference type="ARBA" id="ARBA00032024"/>
    </source>
</evidence>
<name>A0ABT0RHG4_9SPHN</name>
<feature type="domain" description="Ketopantoate reductase C-terminal" evidence="12">
    <location>
        <begin position="188"/>
        <end position="307"/>
    </location>
</feature>
<keyword evidence="14" id="KW-1185">Reference proteome</keyword>
<dbReference type="EC" id="1.1.1.169" evidence="3 10"/>
<sequence length="316" mass="33567">MRVCVVGAGAIGGWVAAEFALAGLDVSIVARGETLRTIDSEGLRLTEGGNDHCVAVATAENPKDLGEQDLVVIAVKAPALAGIAPSLGNLIGDDTLVLPMLNGVPWWFTDEPLWSVDPDCVITDALPIGRIIGCAVDASCHRQAPNHVHVAHADRLTIGEPAGGTSDRVERLRSHIADTGIPCEVSDNVRKAIWYKLWGNATVNPLSALTRSTADRLIEDEAIHGLIIEAMDELAAVGAAIGCPISETSEQRMAVTERLGAFKTSMLQDVEAGRPIELDALLGAPREIARRVNVPTPQLDRIYAMTRLFAENSGLL</sequence>
<evidence type="ECO:0000256" key="10">
    <source>
        <dbReference type="RuleBase" id="RU362068"/>
    </source>
</evidence>
<evidence type="ECO:0000256" key="2">
    <source>
        <dbReference type="ARBA" id="ARBA00007870"/>
    </source>
</evidence>
<evidence type="ECO:0000256" key="9">
    <source>
        <dbReference type="ARBA" id="ARBA00048793"/>
    </source>
</evidence>
<dbReference type="InterPro" id="IPR013752">
    <property type="entry name" value="KPA_reductase"/>
</dbReference>
<comment type="catalytic activity">
    <reaction evidence="9 10">
        <text>(R)-pantoate + NADP(+) = 2-dehydropantoate + NADPH + H(+)</text>
        <dbReference type="Rhea" id="RHEA:16233"/>
        <dbReference type="ChEBI" id="CHEBI:11561"/>
        <dbReference type="ChEBI" id="CHEBI:15378"/>
        <dbReference type="ChEBI" id="CHEBI:15980"/>
        <dbReference type="ChEBI" id="CHEBI:57783"/>
        <dbReference type="ChEBI" id="CHEBI:58349"/>
        <dbReference type="EC" id="1.1.1.169"/>
    </reaction>
</comment>
<dbReference type="InterPro" id="IPR013328">
    <property type="entry name" value="6PGD_dom2"/>
</dbReference>
<dbReference type="InterPro" id="IPR008927">
    <property type="entry name" value="6-PGluconate_DH-like_C_sf"/>
</dbReference>
<dbReference type="Proteomes" id="UP001165343">
    <property type="component" value="Unassembled WGS sequence"/>
</dbReference>
<keyword evidence="7 10" id="KW-0560">Oxidoreductase</keyword>
<evidence type="ECO:0000256" key="5">
    <source>
        <dbReference type="ARBA" id="ARBA00022655"/>
    </source>
</evidence>
<dbReference type="InterPro" id="IPR003710">
    <property type="entry name" value="ApbA"/>
</dbReference>
<reference evidence="13" key="1">
    <citation type="submission" date="2022-05" db="EMBL/GenBank/DDBJ databases">
        <authorList>
            <person name="Jo J.-H."/>
            <person name="Im W.-T."/>
        </authorList>
    </citation>
    <scope>NUCLEOTIDE SEQUENCE</scope>
    <source>
        <strain evidence="13">RG327</strain>
    </source>
</reference>
<dbReference type="InterPro" id="IPR013332">
    <property type="entry name" value="KPR_N"/>
</dbReference>
<evidence type="ECO:0000256" key="6">
    <source>
        <dbReference type="ARBA" id="ARBA00022857"/>
    </source>
</evidence>
<evidence type="ECO:0000259" key="12">
    <source>
        <dbReference type="Pfam" id="PF08546"/>
    </source>
</evidence>
<evidence type="ECO:0000313" key="13">
    <source>
        <dbReference type="EMBL" id="MCL6679725.1"/>
    </source>
</evidence>
<dbReference type="Pfam" id="PF02558">
    <property type="entry name" value="ApbA"/>
    <property type="match status" value="1"/>
</dbReference>
<evidence type="ECO:0000313" key="14">
    <source>
        <dbReference type="Proteomes" id="UP001165343"/>
    </source>
</evidence>
<dbReference type="PANTHER" id="PTHR21708:SF45">
    <property type="entry name" value="2-DEHYDROPANTOATE 2-REDUCTASE"/>
    <property type="match status" value="1"/>
</dbReference>
<dbReference type="RefSeq" id="WP_249868607.1">
    <property type="nucleotide sequence ID" value="NZ_JAMGBC010000001.1"/>
</dbReference>
<dbReference type="Gene3D" id="1.10.1040.10">
    <property type="entry name" value="N-(1-d-carboxylethyl)-l-norvaline Dehydrogenase, domain 2"/>
    <property type="match status" value="1"/>
</dbReference>
<dbReference type="SUPFAM" id="SSF51735">
    <property type="entry name" value="NAD(P)-binding Rossmann-fold domains"/>
    <property type="match status" value="1"/>
</dbReference>
<comment type="similarity">
    <text evidence="2 10">Belongs to the ketopantoate reductase family.</text>
</comment>
<organism evidence="13 14">
    <name type="scientific">Sphingomonas anseongensis</name>
    <dbReference type="NCBI Taxonomy" id="2908207"/>
    <lineage>
        <taxon>Bacteria</taxon>
        <taxon>Pseudomonadati</taxon>
        <taxon>Pseudomonadota</taxon>
        <taxon>Alphaproteobacteria</taxon>
        <taxon>Sphingomonadales</taxon>
        <taxon>Sphingomonadaceae</taxon>
        <taxon>Sphingomonas</taxon>
    </lineage>
</organism>
<dbReference type="InterPro" id="IPR051402">
    <property type="entry name" value="KPR-Related"/>
</dbReference>
<gene>
    <name evidence="13" type="ORF">LZ519_10435</name>
</gene>
<dbReference type="NCBIfam" id="TIGR00745">
    <property type="entry name" value="apbA_panE"/>
    <property type="match status" value="1"/>
</dbReference>
<protein>
    <recommendedName>
        <fullName evidence="4 10">2-dehydropantoate 2-reductase</fullName>
        <ecNumber evidence="3 10">1.1.1.169</ecNumber>
    </recommendedName>
    <alternativeName>
        <fullName evidence="8 10">Ketopantoate reductase</fullName>
    </alternativeName>
</protein>
<accession>A0ABT0RHG4</accession>
<dbReference type="Gene3D" id="3.40.50.720">
    <property type="entry name" value="NAD(P)-binding Rossmann-like Domain"/>
    <property type="match status" value="1"/>
</dbReference>
<comment type="caution">
    <text evidence="13">The sequence shown here is derived from an EMBL/GenBank/DDBJ whole genome shotgun (WGS) entry which is preliminary data.</text>
</comment>
<proteinExistence type="inferred from homology"/>
<evidence type="ECO:0000256" key="1">
    <source>
        <dbReference type="ARBA" id="ARBA00004994"/>
    </source>
</evidence>
<comment type="function">
    <text evidence="10">Catalyzes the NADPH-dependent reduction of ketopantoate into pantoic acid.</text>
</comment>